<evidence type="ECO:0000313" key="11">
    <source>
        <dbReference type="EMBL" id="CAG9312110.1"/>
    </source>
</evidence>
<evidence type="ECO:0000256" key="9">
    <source>
        <dbReference type="SAM" id="MobiDB-lite"/>
    </source>
</evidence>
<dbReference type="PANTHER" id="PTHR10739:SF13">
    <property type="entry name" value="CHOLINE-PHOSPHATE CYTIDYLYLTRANSFERASE"/>
    <property type="match status" value="1"/>
</dbReference>
<accession>A0AAU9IE18</accession>
<dbReference type="InterPro" id="IPR041723">
    <property type="entry name" value="CCT"/>
</dbReference>
<evidence type="ECO:0000256" key="2">
    <source>
        <dbReference type="ARBA" id="ARBA00022516"/>
    </source>
</evidence>
<protein>
    <recommendedName>
        <fullName evidence="8">choline-phosphate cytidylyltransferase</fullName>
        <ecNumber evidence="8">2.7.7.15</ecNumber>
    </recommendedName>
</protein>
<proteinExistence type="inferred from homology"/>
<dbReference type="PANTHER" id="PTHR10739">
    <property type="entry name" value="CYTIDYLYLTRANSFERASE"/>
    <property type="match status" value="1"/>
</dbReference>
<dbReference type="InterPro" id="IPR014729">
    <property type="entry name" value="Rossmann-like_a/b/a_fold"/>
</dbReference>
<keyword evidence="7" id="KW-1208">Phospholipid metabolism</keyword>
<keyword evidence="12" id="KW-1185">Reference proteome</keyword>
<evidence type="ECO:0000256" key="1">
    <source>
        <dbReference type="ARBA" id="ARBA00010101"/>
    </source>
</evidence>
<comment type="similarity">
    <text evidence="1">Belongs to the cytidylyltransferase family.</text>
</comment>
<evidence type="ECO:0000313" key="12">
    <source>
        <dbReference type="Proteomes" id="UP001162131"/>
    </source>
</evidence>
<keyword evidence="2" id="KW-0444">Lipid biosynthesis</keyword>
<dbReference type="InterPro" id="IPR004821">
    <property type="entry name" value="Cyt_trans-like"/>
</dbReference>
<evidence type="ECO:0000256" key="3">
    <source>
        <dbReference type="ARBA" id="ARBA00022679"/>
    </source>
</evidence>
<dbReference type="NCBIfam" id="TIGR00125">
    <property type="entry name" value="cyt_tran_rel"/>
    <property type="match status" value="1"/>
</dbReference>
<dbReference type="SUPFAM" id="SSF52374">
    <property type="entry name" value="Nucleotidylyl transferase"/>
    <property type="match status" value="1"/>
</dbReference>
<gene>
    <name evidence="11" type="ORF">BSTOLATCC_MIC5360</name>
</gene>
<dbReference type="Gene3D" id="3.40.50.620">
    <property type="entry name" value="HUPs"/>
    <property type="match status" value="1"/>
</dbReference>
<reference evidence="11" key="1">
    <citation type="submission" date="2021-09" db="EMBL/GenBank/DDBJ databases">
        <authorList>
            <consortium name="AG Swart"/>
            <person name="Singh M."/>
            <person name="Singh A."/>
            <person name="Seah K."/>
            <person name="Emmerich C."/>
        </authorList>
    </citation>
    <scope>NUCLEOTIDE SEQUENCE</scope>
    <source>
        <strain evidence="11">ATCC30299</strain>
    </source>
</reference>
<keyword evidence="6" id="KW-0594">Phospholipid biosynthesis</keyword>
<evidence type="ECO:0000256" key="8">
    <source>
        <dbReference type="ARBA" id="ARBA00026101"/>
    </source>
</evidence>
<organism evidence="11 12">
    <name type="scientific">Blepharisma stoltei</name>
    <dbReference type="NCBI Taxonomy" id="1481888"/>
    <lineage>
        <taxon>Eukaryota</taxon>
        <taxon>Sar</taxon>
        <taxon>Alveolata</taxon>
        <taxon>Ciliophora</taxon>
        <taxon>Postciliodesmatophora</taxon>
        <taxon>Heterotrichea</taxon>
        <taxon>Heterotrichida</taxon>
        <taxon>Blepharismidae</taxon>
        <taxon>Blepharisma</taxon>
    </lineage>
</organism>
<dbReference type="GO" id="GO:0004105">
    <property type="term" value="F:choline-phosphate cytidylyltransferase activity"/>
    <property type="evidence" value="ECO:0007669"/>
    <property type="project" value="UniProtKB-EC"/>
</dbReference>
<dbReference type="EMBL" id="CAJZBQ010000005">
    <property type="protein sequence ID" value="CAG9312110.1"/>
    <property type="molecule type" value="Genomic_DNA"/>
</dbReference>
<sequence>MADEPRLGYDPEHPIRLYCDGVFDLFHFGHARMLEQCKKKFPYVYLVVGVTGDEDTIKYKGKVIMNEYERSETVKHCKWADEVICPSPWVTTVEFLDKHNIRYICHDAIPYTQGSDETGDCYYEVKQAGRFLATDRTDGVSTSDLVLRIIKDYDDYVVRNLSRGYTPEQLGLKHWKSNVVLLRQGWEKIKECKKPAQKQPESQEGAEEAKLN</sequence>
<evidence type="ECO:0000259" key="10">
    <source>
        <dbReference type="Pfam" id="PF01467"/>
    </source>
</evidence>
<evidence type="ECO:0000256" key="6">
    <source>
        <dbReference type="ARBA" id="ARBA00023209"/>
    </source>
</evidence>
<evidence type="ECO:0000256" key="7">
    <source>
        <dbReference type="ARBA" id="ARBA00023264"/>
    </source>
</evidence>
<keyword evidence="4" id="KW-0548">Nucleotidyltransferase</keyword>
<evidence type="ECO:0000256" key="5">
    <source>
        <dbReference type="ARBA" id="ARBA00023098"/>
    </source>
</evidence>
<keyword evidence="3" id="KW-0808">Transferase</keyword>
<dbReference type="GO" id="GO:0031210">
    <property type="term" value="F:phosphatidylcholine binding"/>
    <property type="evidence" value="ECO:0007669"/>
    <property type="project" value="TreeGrafter"/>
</dbReference>
<dbReference type="CDD" id="cd02174">
    <property type="entry name" value="CCT"/>
    <property type="match status" value="1"/>
</dbReference>
<comment type="caution">
    <text evidence="11">The sequence shown here is derived from an EMBL/GenBank/DDBJ whole genome shotgun (WGS) entry which is preliminary data.</text>
</comment>
<dbReference type="Proteomes" id="UP001162131">
    <property type="component" value="Unassembled WGS sequence"/>
</dbReference>
<dbReference type="AlphaFoldDB" id="A0AAU9IE18"/>
<dbReference type="Pfam" id="PF01467">
    <property type="entry name" value="CTP_transf_like"/>
    <property type="match status" value="1"/>
</dbReference>
<keyword evidence="5" id="KW-0443">Lipid metabolism</keyword>
<feature type="region of interest" description="Disordered" evidence="9">
    <location>
        <begin position="193"/>
        <end position="212"/>
    </location>
</feature>
<dbReference type="InterPro" id="IPR045049">
    <property type="entry name" value="Pcy1-like"/>
</dbReference>
<dbReference type="EC" id="2.7.7.15" evidence="8"/>
<evidence type="ECO:0000256" key="4">
    <source>
        <dbReference type="ARBA" id="ARBA00022695"/>
    </source>
</evidence>
<feature type="domain" description="Cytidyltransferase-like" evidence="10">
    <location>
        <begin position="18"/>
        <end position="145"/>
    </location>
</feature>
<name>A0AAU9IE18_9CILI</name>